<evidence type="ECO:0000256" key="1">
    <source>
        <dbReference type="SAM" id="MobiDB-lite"/>
    </source>
</evidence>
<name>A0A151MM42_ALLMI</name>
<feature type="region of interest" description="Disordered" evidence="1">
    <location>
        <begin position="1"/>
        <end position="26"/>
    </location>
</feature>
<reference evidence="2 3" key="1">
    <citation type="journal article" date="2012" name="Genome Biol.">
        <title>Sequencing three crocodilian genomes to illuminate the evolution of archosaurs and amniotes.</title>
        <authorList>
            <person name="St John J.A."/>
            <person name="Braun E.L."/>
            <person name="Isberg S.R."/>
            <person name="Miles L.G."/>
            <person name="Chong A.Y."/>
            <person name="Gongora J."/>
            <person name="Dalzell P."/>
            <person name="Moran C."/>
            <person name="Bed'hom B."/>
            <person name="Abzhanov A."/>
            <person name="Burgess S.C."/>
            <person name="Cooksey A.M."/>
            <person name="Castoe T.A."/>
            <person name="Crawford N.G."/>
            <person name="Densmore L.D."/>
            <person name="Drew J.C."/>
            <person name="Edwards S.V."/>
            <person name="Faircloth B.C."/>
            <person name="Fujita M.K."/>
            <person name="Greenwold M.J."/>
            <person name="Hoffmann F.G."/>
            <person name="Howard J.M."/>
            <person name="Iguchi T."/>
            <person name="Janes D.E."/>
            <person name="Khan S.Y."/>
            <person name="Kohno S."/>
            <person name="de Koning A.J."/>
            <person name="Lance S.L."/>
            <person name="McCarthy F.M."/>
            <person name="McCormack J.E."/>
            <person name="Merchant M.E."/>
            <person name="Peterson D.G."/>
            <person name="Pollock D.D."/>
            <person name="Pourmand N."/>
            <person name="Raney B.J."/>
            <person name="Roessler K.A."/>
            <person name="Sanford J.R."/>
            <person name="Sawyer R.H."/>
            <person name="Schmidt C.J."/>
            <person name="Triplett E.W."/>
            <person name="Tuberville T.D."/>
            <person name="Venegas-Anaya M."/>
            <person name="Howard J.T."/>
            <person name="Jarvis E.D."/>
            <person name="Guillette L.J.Jr."/>
            <person name="Glenn T.C."/>
            <person name="Green R.E."/>
            <person name="Ray D.A."/>
        </authorList>
    </citation>
    <scope>NUCLEOTIDE SEQUENCE [LARGE SCALE GENOMIC DNA]</scope>
    <source>
        <strain evidence="2">KSC_2009_1</strain>
    </source>
</reference>
<dbReference type="Proteomes" id="UP000050525">
    <property type="component" value="Unassembled WGS sequence"/>
</dbReference>
<dbReference type="EMBL" id="AKHW03005753">
    <property type="protein sequence ID" value="KYO25509.1"/>
    <property type="molecule type" value="Genomic_DNA"/>
</dbReference>
<dbReference type="AlphaFoldDB" id="A0A151MM42"/>
<gene>
    <name evidence="2" type="ORF">Y1Q_0023948</name>
</gene>
<protein>
    <submittedName>
        <fullName evidence="2">Uncharacterized protein</fullName>
    </submittedName>
</protein>
<proteinExistence type="predicted"/>
<organism evidence="2 3">
    <name type="scientific">Alligator mississippiensis</name>
    <name type="common">American alligator</name>
    <dbReference type="NCBI Taxonomy" id="8496"/>
    <lineage>
        <taxon>Eukaryota</taxon>
        <taxon>Metazoa</taxon>
        <taxon>Chordata</taxon>
        <taxon>Craniata</taxon>
        <taxon>Vertebrata</taxon>
        <taxon>Euteleostomi</taxon>
        <taxon>Archelosauria</taxon>
        <taxon>Archosauria</taxon>
        <taxon>Crocodylia</taxon>
        <taxon>Alligatoridae</taxon>
        <taxon>Alligatorinae</taxon>
        <taxon>Alligator</taxon>
    </lineage>
</organism>
<sequence length="116" mass="13634">MSEMHRWSDSGRIRAGDEWEEKENENMDQSVAMVKLQAILGPLKLDLDEALKLESQEREKPVVWQEVKSILARSETRKLEKAEPISIDLRDVYKIPEHCLDIRKMLMRFGVKNRVN</sequence>
<evidence type="ECO:0000313" key="3">
    <source>
        <dbReference type="Proteomes" id="UP000050525"/>
    </source>
</evidence>
<dbReference type="eggNOG" id="KOG2177">
    <property type="taxonomic scope" value="Eukaryota"/>
</dbReference>
<evidence type="ECO:0000313" key="2">
    <source>
        <dbReference type="EMBL" id="KYO25509.1"/>
    </source>
</evidence>
<feature type="compositionally biased region" description="Basic and acidic residues" evidence="1">
    <location>
        <begin position="1"/>
        <end position="17"/>
    </location>
</feature>
<comment type="caution">
    <text evidence="2">The sequence shown here is derived from an EMBL/GenBank/DDBJ whole genome shotgun (WGS) entry which is preliminary data.</text>
</comment>
<accession>A0A151MM42</accession>
<keyword evidence="3" id="KW-1185">Reference proteome</keyword>